<dbReference type="PANTHER" id="PTHR47481:SF10">
    <property type="entry name" value="COPIA-LIKE POLYPROTEIN_RETROTRANSPOSON"/>
    <property type="match status" value="1"/>
</dbReference>
<reference evidence="1 2" key="1">
    <citation type="journal article" date="2021" name="Plant Biotechnol. J.">
        <title>Multi-omics assisted identification of the key and species-specific regulatory components of drought-tolerant mechanisms in Gossypium stocksii.</title>
        <authorList>
            <person name="Yu D."/>
            <person name="Ke L."/>
            <person name="Zhang D."/>
            <person name="Wu Y."/>
            <person name="Sun Y."/>
            <person name="Mei J."/>
            <person name="Sun J."/>
            <person name="Sun Y."/>
        </authorList>
    </citation>
    <scope>NUCLEOTIDE SEQUENCE [LARGE SCALE GENOMIC DNA]</scope>
    <source>
        <strain evidence="2">cv. E1</strain>
        <tissue evidence="1">Leaf</tissue>
    </source>
</reference>
<sequence length="398" mass="42914">MATTNSADSVSLDFDPTVFTDDHVDHSFPWHEVVKLEDGTYIYPSLIIAFTDAHMACDVWTTTMNLFVANSGAKQLRIQHELHSLKKEISGSRILKEENIEIMLVGLLPKYDAIVSSTSLLPDIFPFQRLVDALVECENRQARAVQDVALHANLVESVVSQEADGAIRGGRVPTRGLREVFVLTFNVRFTVGMVTSLNNAITATTGIGGTTVSSFDATLRQFDLCSNEPVWARVSYGQSNFDSSQYYLVADYHDGLLRGSNVVYAPNASGLHMGHPSSGPNMVHMPRVNSRPQASGPQVNGREIELLNSGGLCTNGFPSARPTAPLVPNGPSSNCVQVDSTFGFGPSFGPTGGGVVLWSTKPQAHVYSGSDPCIRLPLVGDLHASDYSDSSASHNNTT</sequence>
<accession>A0A9D4A9X1</accession>
<keyword evidence="2" id="KW-1185">Reference proteome</keyword>
<gene>
    <name evidence="1" type="ORF">J1N35_014592</name>
</gene>
<protein>
    <submittedName>
        <fullName evidence="1">Uncharacterized protein</fullName>
    </submittedName>
</protein>
<evidence type="ECO:0000313" key="2">
    <source>
        <dbReference type="Proteomes" id="UP000828251"/>
    </source>
</evidence>
<comment type="caution">
    <text evidence="1">The sequence shown here is derived from an EMBL/GenBank/DDBJ whole genome shotgun (WGS) entry which is preliminary data.</text>
</comment>
<proteinExistence type="predicted"/>
<organism evidence="1 2">
    <name type="scientific">Gossypium stocksii</name>
    <dbReference type="NCBI Taxonomy" id="47602"/>
    <lineage>
        <taxon>Eukaryota</taxon>
        <taxon>Viridiplantae</taxon>
        <taxon>Streptophyta</taxon>
        <taxon>Embryophyta</taxon>
        <taxon>Tracheophyta</taxon>
        <taxon>Spermatophyta</taxon>
        <taxon>Magnoliopsida</taxon>
        <taxon>eudicotyledons</taxon>
        <taxon>Gunneridae</taxon>
        <taxon>Pentapetalae</taxon>
        <taxon>rosids</taxon>
        <taxon>malvids</taxon>
        <taxon>Malvales</taxon>
        <taxon>Malvaceae</taxon>
        <taxon>Malvoideae</taxon>
        <taxon>Gossypium</taxon>
    </lineage>
</organism>
<dbReference type="PANTHER" id="PTHR47481">
    <property type="match status" value="1"/>
</dbReference>
<dbReference type="Proteomes" id="UP000828251">
    <property type="component" value="Unassembled WGS sequence"/>
</dbReference>
<dbReference type="EMBL" id="JAIQCV010000005">
    <property type="protein sequence ID" value="KAH1097671.1"/>
    <property type="molecule type" value="Genomic_DNA"/>
</dbReference>
<evidence type="ECO:0000313" key="1">
    <source>
        <dbReference type="EMBL" id="KAH1097671.1"/>
    </source>
</evidence>
<dbReference type="AlphaFoldDB" id="A0A9D4A9X1"/>
<name>A0A9D4A9X1_9ROSI</name>